<dbReference type="PATRIC" id="fig|927661.3.peg.3597"/>
<dbReference type="PROSITE" id="PS50914">
    <property type="entry name" value="BON"/>
    <property type="match status" value="1"/>
</dbReference>
<dbReference type="RefSeq" id="WP_035852252.1">
    <property type="nucleotide sequence ID" value="NZ_KK073874.1"/>
</dbReference>
<reference evidence="5 6" key="1">
    <citation type="submission" date="2013-07" db="EMBL/GenBank/DDBJ databases">
        <authorList>
            <consortium name="DOE Joint Genome Institute"/>
            <person name="Eisen J."/>
            <person name="Huntemann M."/>
            <person name="Han J."/>
            <person name="Chen A."/>
            <person name="Kyrpides N."/>
            <person name="Mavromatis K."/>
            <person name="Markowitz V."/>
            <person name="Palaniappan K."/>
            <person name="Ivanova N."/>
            <person name="Schaumberg A."/>
            <person name="Pati A."/>
            <person name="Liolios K."/>
            <person name="Nordberg H.P."/>
            <person name="Cantor M.N."/>
            <person name="Hua S.X."/>
            <person name="Woyke T."/>
        </authorList>
    </citation>
    <scope>NUCLEOTIDE SEQUENCE [LARGE SCALE GENOMIC DNA]</scope>
    <source>
        <strain evidence="5 6">DSM 44712</strain>
    </source>
</reference>
<dbReference type="PANTHER" id="PTHR43080:SF29">
    <property type="entry name" value="OS02G0818000 PROTEIN"/>
    <property type="match status" value="1"/>
</dbReference>
<dbReference type="Pfam" id="PF04972">
    <property type="entry name" value="BON"/>
    <property type="match status" value="1"/>
</dbReference>
<keyword evidence="1 2" id="KW-0129">CBS domain</keyword>
<dbReference type="CDD" id="cd04586">
    <property type="entry name" value="CBS_pair_BON_assoc"/>
    <property type="match status" value="1"/>
</dbReference>
<organism evidence="5 6">
    <name type="scientific">Cryptosporangium arvum DSM 44712</name>
    <dbReference type="NCBI Taxonomy" id="927661"/>
    <lineage>
        <taxon>Bacteria</taxon>
        <taxon>Bacillati</taxon>
        <taxon>Actinomycetota</taxon>
        <taxon>Actinomycetes</taxon>
        <taxon>Cryptosporangiales</taxon>
        <taxon>Cryptosporangiaceae</taxon>
        <taxon>Cryptosporangium</taxon>
    </lineage>
</organism>
<keyword evidence="6" id="KW-1185">Reference proteome</keyword>
<dbReference type="SMART" id="SM00116">
    <property type="entry name" value="CBS"/>
    <property type="match status" value="2"/>
</dbReference>
<dbReference type="SUPFAM" id="SSF54631">
    <property type="entry name" value="CBS-domain pair"/>
    <property type="match status" value="1"/>
</dbReference>
<dbReference type="PANTHER" id="PTHR43080">
    <property type="entry name" value="CBS DOMAIN-CONTAINING PROTEIN CBSX3, MITOCHONDRIAL"/>
    <property type="match status" value="1"/>
</dbReference>
<dbReference type="InterPro" id="IPR051257">
    <property type="entry name" value="Diverse_CBS-Domain"/>
</dbReference>
<dbReference type="PIRSF" id="PIRSF036990">
    <property type="entry name" value="UCP036990_CBS_BON"/>
    <property type="match status" value="1"/>
</dbReference>
<feature type="domain" description="CBS" evidence="4">
    <location>
        <begin position="10"/>
        <end position="66"/>
    </location>
</feature>
<evidence type="ECO:0000259" key="3">
    <source>
        <dbReference type="PROSITE" id="PS50914"/>
    </source>
</evidence>
<dbReference type="Pfam" id="PF00571">
    <property type="entry name" value="CBS"/>
    <property type="match status" value="2"/>
</dbReference>
<dbReference type="InterPro" id="IPR046342">
    <property type="entry name" value="CBS_dom_sf"/>
</dbReference>
<dbReference type="Gene3D" id="3.30.1340.30">
    <property type="match status" value="1"/>
</dbReference>
<dbReference type="PROSITE" id="PS51371">
    <property type="entry name" value="CBS"/>
    <property type="match status" value="2"/>
</dbReference>
<dbReference type="OrthoDB" id="2111978at2"/>
<feature type="domain" description="BON" evidence="3">
    <location>
        <begin position="145"/>
        <end position="214"/>
    </location>
</feature>
<dbReference type="InterPro" id="IPR000644">
    <property type="entry name" value="CBS_dom"/>
</dbReference>
<feature type="domain" description="CBS" evidence="4">
    <location>
        <begin position="92"/>
        <end position="149"/>
    </location>
</feature>
<dbReference type="HOGENOM" id="CLU_040681_1_0_11"/>
<evidence type="ECO:0000256" key="1">
    <source>
        <dbReference type="ARBA" id="ARBA00023122"/>
    </source>
</evidence>
<name>A0A010YQH9_9ACTN</name>
<evidence type="ECO:0000313" key="6">
    <source>
        <dbReference type="Proteomes" id="UP000021053"/>
    </source>
</evidence>
<dbReference type="Proteomes" id="UP000021053">
    <property type="component" value="Unassembled WGS sequence"/>
</dbReference>
<sequence length="233" mass="25461">MTNRTVRDVMTTEVRTVHPGSSVKAVAEQFDLGRISAVPVVNEERHVLGVISETDLLHKITYQDDADGRPRLLRRHRADRAKADGMTAAELMTTPPVTVGPGASLTEAAGLMERTAVKRLPVIDESGALVGIVSRGDLIRVFTRSDADILREVEREIFLRVLMLPPGMASAEVTDGVVTIRGALARECETEVAGDLVRRVDGVVGVDNQLTYRLDDTTYRAIRDADAPRGVFY</sequence>
<dbReference type="InterPro" id="IPR017080">
    <property type="entry name" value="UCP036990_CBS_BON"/>
</dbReference>
<protein>
    <submittedName>
        <fullName evidence="5">Putative signal-transduction protein containing cAMP-binding and CBS domains</fullName>
    </submittedName>
</protein>
<evidence type="ECO:0000259" key="4">
    <source>
        <dbReference type="PROSITE" id="PS51371"/>
    </source>
</evidence>
<dbReference type="Gene3D" id="3.10.580.10">
    <property type="entry name" value="CBS-domain"/>
    <property type="match status" value="1"/>
</dbReference>
<dbReference type="AlphaFoldDB" id="A0A010YQH9"/>
<proteinExistence type="predicted"/>
<dbReference type="InterPro" id="IPR007055">
    <property type="entry name" value="BON_dom"/>
</dbReference>
<dbReference type="EMBL" id="JFBT01000001">
    <property type="protein sequence ID" value="EXG82450.1"/>
    <property type="molecule type" value="Genomic_DNA"/>
</dbReference>
<evidence type="ECO:0000313" key="5">
    <source>
        <dbReference type="EMBL" id="EXG82450.1"/>
    </source>
</evidence>
<evidence type="ECO:0000256" key="2">
    <source>
        <dbReference type="PROSITE-ProRule" id="PRU00703"/>
    </source>
</evidence>
<gene>
    <name evidence="5" type="ORF">CryarDRAFT_3635</name>
</gene>
<accession>A0A010YQH9</accession>
<comment type="caution">
    <text evidence="5">The sequence shown here is derived from an EMBL/GenBank/DDBJ whole genome shotgun (WGS) entry which is preliminary data.</text>
</comment>